<proteinExistence type="predicted"/>
<reference evidence="2 3" key="1">
    <citation type="submission" date="2021-01" db="EMBL/GenBank/DDBJ databases">
        <title>Actinoplanes sp. nov. LDG1-01 isolated from lichen.</title>
        <authorList>
            <person name="Saeng-In P."/>
            <person name="Phongsopitanun W."/>
            <person name="Kanchanasin P."/>
            <person name="Yuki M."/>
            <person name="Kudo T."/>
            <person name="Ohkuma M."/>
            <person name="Tanasupawat S."/>
        </authorList>
    </citation>
    <scope>NUCLEOTIDE SEQUENCE [LARGE SCALE GENOMIC DNA]</scope>
    <source>
        <strain evidence="2 3">LDG1-01</strain>
    </source>
</reference>
<organism evidence="2 3">
    <name type="scientific">Paractinoplanes lichenicola</name>
    <dbReference type="NCBI Taxonomy" id="2802976"/>
    <lineage>
        <taxon>Bacteria</taxon>
        <taxon>Bacillati</taxon>
        <taxon>Actinomycetota</taxon>
        <taxon>Actinomycetes</taxon>
        <taxon>Micromonosporales</taxon>
        <taxon>Micromonosporaceae</taxon>
        <taxon>Paractinoplanes</taxon>
    </lineage>
</organism>
<dbReference type="PROSITE" id="PS51257">
    <property type="entry name" value="PROKAR_LIPOPROTEIN"/>
    <property type="match status" value="1"/>
</dbReference>
<feature type="signal peptide" evidence="1">
    <location>
        <begin position="1"/>
        <end position="18"/>
    </location>
</feature>
<feature type="chain" id="PRO_5047486338" description="Lipoprotein" evidence="1">
    <location>
        <begin position="19"/>
        <end position="317"/>
    </location>
</feature>
<dbReference type="EMBL" id="JAENHO010000004">
    <property type="protein sequence ID" value="MBL7255846.1"/>
    <property type="molecule type" value="Genomic_DNA"/>
</dbReference>
<accession>A0ABS1VMZ5</accession>
<evidence type="ECO:0000313" key="3">
    <source>
        <dbReference type="Proteomes" id="UP000598996"/>
    </source>
</evidence>
<name>A0ABS1VMZ5_9ACTN</name>
<keyword evidence="3" id="KW-1185">Reference proteome</keyword>
<dbReference type="Gene3D" id="2.50.20.20">
    <property type="match status" value="1"/>
</dbReference>
<evidence type="ECO:0008006" key="4">
    <source>
        <dbReference type="Google" id="ProtNLM"/>
    </source>
</evidence>
<comment type="caution">
    <text evidence="2">The sequence shown here is derived from an EMBL/GenBank/DDBJ whole genome shotgun (WGS) entry which is preliminary data.</text>
</comment>
<sequence length="317" mass="32464">MRSLLAGGLAGVTAVALAGGCAAQQFQALEPKLELRNAAQQLADAQQAGFTLKVTGDPAALVAAAGKDADAATVKQLFNSSVSLAYDKGGPGTDDDKSSLAATVDGVTGTEVRFVGGVVYAKAPVSELAAKFGATPAEVKELSGGTSEFDAFFAGQWVSIDLTALSKDAPTPTTGPDQQKALAEFTTSATNLLEGADVKRDGADDKHLIVTSSTTKAYAEAKRFATAVEPSLAAQFKKAPADKPIVLDLWIDNGKLTAAELDVLQFVDGATGRVAARLEVSEPQAIEAPTGATKLDLSTMPYFGGGADLSELEKLGN</sequence>
<dbReference type="RefSeq" id="WP_202992348.1">
    <property type="nucleotide sequence ID" value="NZ_JAENHO010000004.1"/>
</dbReference>
<evidence type="ECO:0000256" key="1">
    <source>
        <dbReference type="SAM" id="SignalP"/>
    </source>
</evidence>
<keyword evidence="1" id="KW-0732">Signal</keyword>
<protein>
    <recommendedName>
        <fullName evidence="4">Lipoprotein</fullName>
    </recommendedName>
</protein>
<evidence type="ECO:0000313" key="2">
    <source>
        <dbReference type="EMBL" id="MBL7255846.1"/>
    </source>
</evidence>
<gene>
    <name evidence="2" type="ORF">JKJ07_16200</name>
</gene>
<dbReference type="Proteomes" id="UP000598996">
    <property type="component" value="Unassembled WGS sequence"/>
</dbReference>